<dbReference type="Proteomes" id="UP001066276">
    <property type="component" value="Chromosome 9"/>
</dbReference>
<protein>
    <submittedName>
        <fullName evidence="2">Uncharacterized protein</fullName>
    </submittedName>
</protein>
<name>A0AAV7MQ64_PLEWA</name>
<dbReference type="EMBL" id="JANPWB010000013">
    <property type="protein sequence ID" value="KAJ1105833.1"/>
    <property type="molecule type" value="Genomic_DNA"/>
</dbReference>
<evidence type="ECO:0000313" key="2">
    <source>
        <dbReference type="EMBL" id="KAJ1105833.1"/>
    </source>
</evidence>
<comment type="caution">
    <text evidence="2">The sequence shown here is derived from an EMBL/GenBank/DDBJ whole genome shotgun (WGS) entry which is preliminary data.</text>
</comment>
<reference evidence="2" key="1">
    <citation type="journal article" date="2022" name="bioRxiv">
        <title>Sequencing and chromosome-scale assembly of the giantPleurodeles waltlgenome.</title>
        <authorList>
            <person name="Brown T."/>
            <person name="Elewa A."/>
            <person name="Iarovenko S."/>
            <person name="Subramanian E."/>
            <person name="Araus A.J."/>
            <person name="Petzold A."/>
            <person name="Susuki M."/>
            <person name="Suzuki K.-i.T."/>
            <person name="Hayashi T."/>
            <person name="Toyoda A."/>
            <person name="Oliveira C."/>
            <person name="Osipova E."/>
            <person name="Leigh N.D."/>
            <person name="Simon A."/>
            <person name="Yun M.H."/>
        </authorList>
    </citation>
    <scope>NUCLEOTIDE SEQUENCE</scope>
    <source>
        <strain evidence="2">20211129_DDA</strain>
        <tissue evidence="2">Liver</tissue>
    </source>
</reference>
<keyword evidence="3" id="KW-1185">Reference proteome</keyword>
<sequence length="189" mass="19647">MGPPECQCHFLPIGVAPLTPNPHTRLVVVSLGGDGGQKEHHGELSPPAAARHNAFPSASAPRDRAFLPSGVGGMRDERGASSSGYQRSPPTQFPGSPFPLTQVLGPGPVPASNVSRPRSGPPPAFTTGGLTSGSVHGPPPLSSYCHTAPKKNPVLRRPRAFSTALDTNVTHRPPSWVWAAPLDQCRAAG</sequence>
<evidence type="ECO:0000256" key="1">
    <source>
        <dbReference type="SAM" id="MobiDB-lite"/>
    </source>
</evidence>
<gene>
    <name evidence="2" type="ORF">NDU88_003237</name>
</gene>
<organism evidence="2 3">
    <name type="scientific">Pleurodeles waltl</name>
    <name type="common">Iberian ribbed newt</name>
    <dbReference type="NCBI Taxonomy" id="8319"/>
    <lineage>
        <taxon>Eukaryota</taxon>
        <taxon>Metazoa</taxon>
        <taxon>Chordata</taxon>
        <taxon>Craniata</taxon>
        <taxon>Vertebrata</taxon>
        <taxon>Euteleostomi</taxon>
        <taxon>Amphibia</taxon>
        <taxon>Batrachia</taxon>
        <taxon>Caudata</taxon>
        <taxon>Salamandroidea</taxon>
        <taxon>Salamandridae</taxon>
        <taxon>Pleurodelinae</taxon>
        <taxon>Pleurodeles</taxon>
    </lineage>
</organism>
<proteinExistence type="predicted"/>
<feature type="region of interest" description="Disordered" evidence="1">
    <location>
        <begin position="31"/>
        <end position="133"/>
    </location>
</feature>
<accession>A0AAV7MQ64</accession>
<dbReference type="AlphaFoldDB" id="A0AAV7MQ64"/>
<evidence type="ECO:0000313" key="3">
    <source>
        <dbReference type="Proteomes" id="UP001066276"/>
    </source>
</evidence>
<feature type="compositionally biased region" description="Polar residues" evidence="1">
    <location>
        <begin position="80"/>
        <end position="94"/>
    </location>
</feature>